<dbReference type="Gene3D" id="1.25.40.20">
    <property type="entry name" value="Ankyrin repeat-containing domain"/>
    <property type="match status" value="1"/>
</dbReference>
<reference evidence="4" key="2">
    <citation type="submission" date="2020-11" db="EMBL/GenBank/DDBJ databases">
        <authorList>
            <person name="McCartney M.A."/>
            <person name="Auch B."/>
            <person name="Kono T."/>
            <person name="Mallez S."/>
            <person name="Becker A."/>
            <person name="Gohl D.M."/>
            <person name="Silverstein K.A.T."/>
            <person name="Koren S."/>
            <person name="Bechman K.B."/>
            <person name="Herman A."/>
            <person name="Abrahante J.E."/>
            <person name="Garbe J."/>
        </authorList>
    </citation>
    <scope>NUCLEOTIDE SEQUENCE</scope>
    <source>
        <strain evidence="4">Duluth1</strain>
        <tissue evidence="4">Whole animal</tissue>
    </source>
</reference>
<evidence type="ECO:0000256" key="3">
    <source>
        <dbReference type="SAM" id="MobiDB-lite"/>
    </source>
</evidence>
<keyword evidence="5" id="KW-1185">Reference proteome</keyword>
<dbReference type="OrthoDB" id="6058160at2759"/>
<proteinExistence type="predicted"/>
<dbReference type="AlphaFoldDB" id="A0A9D4NAY8"/>
<keyword evidence="1" id="KW-0677">Repeat</keyword>
<evidence type="ECO:0000256" key="1">
    <source>
        <dbReference type="ARBA" id="ARBA00022737"/>
    </source>
</evidence>
<dbReference type="SUPFAM" id="SSF48403">
    <property type="entry name" value="Ankyrin repeat"/>
    <property type="match status" value="1"/>
</dbReference>
<dbReference type="PANTHER" id="PTHR24198">
    <property type="entry name" value="ANKYRIN REPEAT AND PROTEIN KINASE DOMAIN-CONTAINING PROTEIN"/>
    <property type="match status" value="1"/>
</dbReference>
<dbReference type="Proteomes" id="UP000828390">
    <property type="component" value="Unassembled WGS sequence"/>
</dbReference>
<dbReference type="SMART" id="SM00248">
    <property type="entry name" value="ANK"/>
    <property type="match status" value="5"/>
</dbReference>
<evidence type="ECO:0000313" key="4">
    <source>
        <dbReference type="EMBL" id="KAH3889992.1"/>
    </source>
</evidence>
<keyword evidence="2" id="KW-0040">ANK repeat</keyword>
<name>A0A9D4NAY8_DREPO</name>
<feature type="region of interest" description="Disordered" evidence="3">
    <location>
        <begin position="1"/>
        <end position="24"/>
    </location>
</feature>
<protein>
    <submittedName>
        <fullName evidence="4">Uncharacterized protein</fullName>
    </submittedName>
</protein>
<evidence type="ECO:0000256" key="2">
    <source>
        <dbReference type="ARBA" id="ARBA00023043"/>
    </source>
</evidence>
<dbReference type="InterPro" id="IPR002110">
    <property type="entry name" value="Ankyrin_rpt"/>
</dbReference>
<dbReference type="InterPro" id="IPR036770">
    <property type="entry name" value="Ankyrin_rpt-contain_sf"/>
</dbReference>
<organism evidence="4 5">
    <name type="scientific">Dreissena polymorpha</name>
    <name type="common">Zebra mussel</name>
    <name type="synonym">Mytilus polymorpha</name>
    <dbReference type="NCBI Taxonomy" id="45954"/>
    <lineage>
        <taxon>Eukaryota</taxon>
        <taxon>Metazoa</taxon>
        <taxon>Spiralia</taxon>
        <taxon>Lophotrochozoa</taxon>
        <taxon>Mollusca</taxon>
        <taxon>Bivalvia</taxon>
        <taxon>Autobranchia</taxon>
        <taxon>Heteroconchia</taxon>
        <taxon>Euheterodonta</taxon>
        <taxon>Imparidentia</taxon>
        <taxon>Neoheterodontei</taxon>
        <taxon>Myida</taxon>
        <taxon>Dreissenoidea</taxon>
        <taxon>Dreissenidae</taxon>
        <taxon>Dreissena</taxon>
    </lineage>
</organism>
<feature type="compositionally biased region" description="Basic and acidic residues" evidence="3">
    <location>
        <begin position="1"/>
        <end position="20"/>
    </location>
</feature>
<gene>
    <name evidence="4" type="ORF">DPMN_014059</name>
</gene>
<evidence type="ECO:0000313" key="5">
    <source>
        <dbReference type="Proteomes" id="UP000828390"/>
    </source>
</evidence>
<comment type="caution">
    <text evidence="4">The sequence shown here is derived from an EMBL/GenBank/DDBJ whole genome shotgun (WGS) entry which is preliminary data.</text>
</comment>
<accession>A0A9D4NAY8</accession>
<sequence length="564" mass="64282">MYGKFKEESHQNGDGEHRGPASETAGKVAQQFLDGLKKKQEPAKAGACLGKTTKADVMKWLDANDLDLMHHVIIINQGEAVEYLLKNGYFQAPFEPRSNLYAHLACLLGHRTCLNIILQYRKDDNRPSNKLTYKLNGNGPSDRRREIMPLDVAAEAGQLACVKQILDQCVIKEHPEFAKYPYVALACIPQSQMAVNLIIKKDKPGPEDIKKAIEVSLKKASAFCLDILLQTKIKTDDMFGKKNFFHMLYTFSNTTEFGTEGYRRLPDVTQVLIRHKYDVNKASPPNTYPMYSLIKNSLCIHDYGNTRHYVTALRMLVDAGANPNFDEVAYETKLNAKGIKSEHGRMAYSSAMHCLLETTEVFSEYLESKALAVRFVVQMSEALIQSRAKINARGRLGDKDCNRYGTVLHQFAKSSVKLGVDTDIFKYLLRQGADPNAREENGKYVINTFCDTLFSSLKELTHHEKPKDHSNDVETMLSLTLFMTRACVKETLQILKKDYSKNTPQHIKKYYETAVRQLEERYHEVWPLKRICRTLIWDLCERDAARVKSLPTDIESRTYILPSI</sequence>
<reference evidence="4" key="1">
    <citation type="journal article" date="2019" name="bioRxiv">
        <title>The Genome of the Zebra Mussel, Dreissena polymorpha: A Resource for Invasive Species Research.</title>
        <authorList>
            <person name="McCartney M.A."/>
            <person name="Auch B."/>
            <person name="Kono T."/>
            <person name="Mallez S."/>
            <person name="Zhang Y."/>
            <person name="Obille A."/>
            <person name="Becker A."/>
            <person name="Abrahante J.E."/>
            <person name="Garbe J."/>
            <person name="Badalamenti J.P."/>
            <person name="Herman A."/>
            <person name="Mangelson H."/>
            <person name="Liachko I."/>
            <person name="Sullivan S."/>
            <person name="Sone E.D."/>
            <person name="Koren S."/>
            <person name="Silverstein K.A.T."/>
            <person name="Beckman K.B."/>
            <person name="Gohl D.M."/>
        </authorList>
    </citation>
    <scope>NUCLEOTIDE SEQUENCE</scope>
    <source>
        <strain evidence="4">Duluth1</strain>
        <tissue evidence="4">Whole animal</tissue>
    </source>
</reference>
<dbReference type="PANTHER" id="PTHR24198:SF165">
    <property type="entry name" value="ANKYRIN REPEAT-CONTAINING PROTEIN-RELATED"/>
    <property type="match status" value="1"/>
</dbReference>
<dbReference type="EMBL" id="JAIWYP010000001">
    <property type="protein sequence ID" value="KAH3889992.1"/>
    <property type="molecule type" value="Genomic_DNA"/>
</dbReference>